<dbReference type="InterPro" id="IPR002376">
    <property type="entry name" value="Formyl_transf_N"/>
</dbReference>
<evidence type="ECO:0000259" key="7">
    <source>
        <dbReference type="Pfam" id="PF00551"/>
    </source>
</evidence>
<dbReference type="InterPro" id="IPR004607">
    <property type="entry name" value="GART"/>
</dbReference>
<evidence type="ECO:0000313" key="8">
    <source>
        <dbReference type="EMBL" id="OGY25864.1"/>
    </source>
</evidence>
<evidence type="ECO:0000256" key="6">
    <source>
        <dbReference type="HAMAP-Rule" id="MF_01930"/>
    </source>
</evidence>
<dbReference type="GO" id="GO:0006189">
    <property type="term" value="P:'de novo' IMP biosynthetic process"/>
    <property type="evidence" value="ECO:0007669"/>
    <property type="project" value="UniProtKB-UniRule"/>
</dbReference>
<dbReference type="EC" id="2.1.2.2" evidence="6"/>
<dbReference type="AlphaFoldDB" id="A0A1G1WDY4"/>
<dbReference type="UniPathway" id="UPA00074">
    <property type="reaction ID" value="UER00126"/>
</dbReference>
<keyword evidence="3 6" id="KW-0658">Purine biosynthesis</keyword>
<accession>A0A1G1WDY4</accession>
<feature type="binding site" evidence="6">
    <location>
        <position position="113"/>
    </location>
    <ligand>
        <name>(6R)-10-formyltetrahydrofolate</name>
        <dbReference type="ChEBI" id="CHEBI:195366"/>
    </ligand>
</feature>
<dbReference type="SUPFAM" id="SSF53328">
    <property type="entry name" value="Formyltransferase"/>
    <property type="match status" value="1"/>
</dbReference>
<feature type="binding site" evidence="6">
    <location>
        <begin position="14"/>
        <end position="16"/>
    </location>
    <ligand>
        <name>N(1)-(5-phospho-beta-D-ribosyl)glycinamide</name>
        <dbReference type="ChEBI" id="CHEBI:143788"/>
    </ligand>
</feature>
<comment type="pathway">
    <text evidence="1 6">Purine metabolism; IMP biosynthesis via de novo pathway; N(2)-formyl-N(1)-(5-phospho-D-ribosyl)glycinamide from N(1)-(5-phospho-D-ribosyl)glycinamide (10-formyl THF route): step 1/1.</text>
</comment>
<dbReference type="Gene3D" id="3.40.50.170">
    <property type="entry name" value="Formyl transferase, N-terminal domain"/>
    <property type="match status" value="1"/>
</dbReference>
<comment type="caution">
    <text evidence="6">Lacks conserved residue(s) required for the propagation of feature annotation.</text>
</comment>
<dbReference type="InterPro" id="IPR001555">
    <property type="entry name" value="GART_AS"/>
</dbReference>
<dbReference type="Pfam" id="PF00551">
    <property type="entry name" value="Formyl_trans_N"/>
    <property type="match status" value="1"/>
</dbReference>
<feature type="binding site" evidence="6">
    <location>
        <position position="71"/>
    </location>
    <ligand>
        <name>(6R)-10-formyltetrahydrofolate</name>
        <dbReference type="ChEBI" id="CHEBI:195366"/>
    </ligand>
</feature>
<protein>
    <recommendedName>
        <fullName evidence="6">Phosphoribosylglycinamide formyltransferase</fullName>
        <ecNumber evidence="6">2.1.2.2</ecNumber>
    </recommendedName>
    <alternativeName>
        <fullName evidence="6">5'-phosphoribosylglycinamide transformylase</fullName>
    </alternativeName>
    <alternativeName>
        <fullName evidence="6">GAR transformylase</fullName>
        <shortName evidence="6">GART</shortName>
    </alternativeName>
</protein>
<sequence length="226" mass="24831">MKKIACLISNKGTGTNLQAIVDACKAGKIKGKIVVVVSNSTNAFGLERAQKENIPTEIFPWKPYKDSGKSRAAYSKDLAGLLAKKYNPDIVVLAGWILILTQEFVKKFPLTINLHPGLIPDKKGGVVYFPDGLAAFSNEGIHTDNAIKQFLESGCSYAGSTLHVVTENVDWGPVIERTFEKIQPNDTVESLYSRLKKKEHQMLVKSLALLSEEKLIIKGGKVIFSK</sequence>
<comment type="caution">
    <text evidence="8">The sequence shown here is derived from an EMBL/GenBank/DDBJ whole genome shotgun (WGS) entry which is preliminary data.</text>
</comment>
<dbReference type="PANTHER" id="PTHR43369:SF2">
    <property type="entry name" value="PHOSPHORIBOSYLGLYCINAMIDE FORMYLTRANSFERASE"/>
    <property type="match status" value="1"/>
</dbReference>
<evidence type="ECO:0000256" key="5">
    <source>
        <dbReference type="ARBA" id="ARBA00047664"/>
    </source>
</evidence>
<evidence type="ECO:0000256" key="4">
    <source>
        <dbReference type="ARBA" id="ARBA00038440"/>
    </source>
</evidence>
<dbReference type="PANTHER" id="PTHR43369">
    <property type="entry name" value="PHOSPHORIBOSYLGLYCINAMIDE FORMYLTRANSFERASE"/>
    <property type="match status" value="1"/>
</dbReference>
<dbReference type="HAMAP" id="MF_01930">
    <property type="entry name" value="PurN"/>
    <property type="match status" value="1"/>
</dbReference>
<evidence type="ECO:0000256" key="3">
    <source>
        <dbReference type="ARBA" id="ARBA00022755"/>
    </source>
</evidence>
<feature type="domain" description="Formyl transferase N-terminal" evidence="7">
    <location>
        <begin position="2"/>
        <end position="206"/>
    </location>
</feature>
<gene>
    <name evidence="6" type="primary">purN</name>
    <name evidence="8" type="ORF">A2134_01750</name>
</gene>
<comment type="similarity">
    <text evidence="4 6">Belongs to the GART family.</text>
</comment>
<dbReference type="GO" id="GO:0005737">
    <property type="term" value="C:cytoplasm"/>
    <property type="evidence" value="ECO:0007669"/>
    <property type="project" value="TreeGrafter"/>
</dbReference>
<proteinExistence type="inferred from homology"/>
<dbReference type="Proteomes" id="UP000178162">
    <property type="component" value="Unassembled WGS sequence"/>
</dbReference>
<evidence type="ECO:0000256" key="1">
    <source>
        <dbReference type="ARBA" id="ARBA00005054"/>
    </source>
</evidence>
<reference evidence="8 9" key="1">
    <citation type="journal article" date="2016" name="Nat. Commun.">
        <title>Thousands of microbial genomes shed light on interconnected biogeochemical processes in an aquifer system.</title>
        <authorList>
            <person name="Anantharaman K."/>
            <person name="Brown C.T."/>
            <person name="Hug L.A."/>
            <person name="Sharon I."/>
            <person name="Castelle C.J."/>
            <person name="Probst A.J."/>
            <person name="Thomas B.C."/>
            <person name="Singh A."/>
            <person name="Wilkins M.J."/>
            <person name="Karaoz U."/>
            <person name="Brodie E.L."/>
            <person name="Williams K.H."/>
            <person name="Hubbard S.S."/>
            <person name="Banfield J.F."/>
        </authorList>
    </citation>
    <scope>NUCLEOTIDE SEQUENCE [LARGE SCALE GENOMIC DNA]</scope>
</reference>
<organism evidence="8 9">
    <name type="scientific">Candidatus Woykebacteria bacterium RBG_16_39_9b</name>
    <dbReference type="NCBI Taxonomy" id="1802595"/>
    <lineage>
        <taxon>Bacteria</taxon>
        <taxon>Candidatus Woykeibacteriota</taxon>
    </lineage>
</organism>
<comment type="catalytic activity">
    <reaction evidence="5 6">
        <text>N(1)-(5-phospho-beta-D-ribosyl)glycinamide + (6R)-10-formyltetrahydrofolate = N(2)-formyl-N(1)-(5-phospho-beta-D-ribosyl)glycinamide + (6S)-5,6,7,8-tetrahydrofolate + H(+)</text>
        <dbReference type="Rhea" id="RHEA:15053"/>
        <dbReference type="ChEBI" id="CHEBI:15378"/>
        <dbReference type="ChEBI" id="CHEBI:57453"/>
        <dbReference type="ChEBI" id="CHEBI:143788"/>
        <dbReference type="ChEBI" id="CHEBI:147286"/>
        <dbReference type="ChEBI" id="CHEBI:195366"/>
        <dbReference type="EC" id="2.1.2.2"/>
    </reaction>
</comment>
<evidence type="ECO:0000256" key="2">
    <source>
        <dbReference type="ARBA" id="ARBA00022679"/>
    </source>
</evidence>
<dbReference type="GO" id="GO:0004644">
    <property type="term" value="F:phosphoribosylglycinamide formyltransferase activity"/>
    <property type="evidence" value="ECO:0007669"/>
    <property type="project" value="UniProtKB-UniRule"/>
</dbReference>
<dbReference type="STRING" id="1802595.A2134_01750"/>
<feature type="active site" description="Proton donor" evidence="6">
    <location>
        <position position="115"/>
    </location>
</feature>
<name>A0A1G1WDY4_9BACT</name>
<dbReference type="NCBIfam" id="TIGR00639">
    <property type="entry name" value="PurN"/>
    <property type="match status" value="1"/>
</dbReference>
<dbReference type="EMBL" id="MHCR01000006">
    <property type="protein sequence ID" value="OGY25864.1"/>
    <property type="molecule type" value="Genomic_DNA"/>
</dbReference>
<evidence type="ECO:0000313" key="9">
    <source>
        <dbReference type="Proteomes" id="UP000178162"/>
    </source>
</evidence>
<dbReference type="InterPro" id="IPR036477">
    <property type="entry name" value="Formyl_transf_N_sf"/>
</dbReference>
<feature type="site" description="Raises pKa of active site His" evidence="6">
    <location>
        <position position="170"/>
    </location>
</feature>
<keyword evidence="2 6" id="KW-0808">Transferase</keyword>
<dbReference type="PROSITE" id="PS00373">
    <property type="entry name" value="GART"/>
    <property type="match status" value="1"/>
</dbReference>
<comment type="function">
    <text evidence="6">Catalyzes the transfer of a formyl group from 10-formyltetrahydrofolate to 5-phospho-ribosyl-glycinamide (GAR), producing 5-phospho-ribosyl-N-formylglycinamide (FGAR) and tetrahydrofolate.</text>
</comment>